<proteinExistence type="predicted"/>
<feature type="region of interest" description="Disordered" evidence="1">
    <location>
        <begin position="446"/>
        <end position="475"/>
    </location>
</feature>
<name>A0A7I4XVW2_HAECO</name>
<feature type="region of interest" description="Disordered" evidence="1">
    <location>
        <begin position="74"/>
        <end position="139"/>
    </location>
</feature>
<evidence type="ECO:0000256" key="1">
    <source>
        <dbReference type="SAM" id="MobiDB-lite"/>
    </source>
</evidence>
<dbReference type="WBParaSite" id="HCON_00014430-00001">
    <property type="protein sequence ID" value="HCON_00014430-00001"/>
    <property type="gene ID" value="HCON_00014430"/>
</dbReference>
<dbReference type="OMA" id="AHRFHEF"/>
<feature type="compositionally biased region" description="Pro residues" evidence="1">
    <location>
        <begin position="730"/>
        <end position="739"/>
    </location>
</feature>
<evidence type="ECO:0000313" key="3">
    <source>
        <dbReference type="WBParaSite" id="HCON_00014430-00001"/>
    </source>
</evidence>
<feature type="region of interest" description="Disordered" evidence="1">
    <location>
        <begin position="1"/>
        <end position="44"/>
    </location>
</feature>
<reference evidence="3" key="1">
    <citation type="submission" date="2020-12" db="UniProtKB">
        <authorList>
            <consortium name="WormBaseParasite"/>
        </authorList>
    </citation>
    <scope>IDENTIFICATION</scope>
    <source>
        <strain evidence="3">MHco3</strain>
    </source>
</reference>
<keyword evidence="2" id="KW-1185">Reference proteome</keyword>
<feature type="compositionally biased region" description="Polar residues" evidence="1">
    <location>
        <begin position="103"/>
        <end position="132"/>
    </location>
</feature>
<accession>A0A7I4XVW2</accession>
<feature type="region of interest" description="Disordered" evidence="1">
    <location>
        <begin position="805"/>
        <end position="832"/>
    </location>
</feature>
<organism evidence="2 3">
    <name type="scientific">Haemonchus contortus</name>
    <name type="common">Barber pole worm</name>
    <dbReference type="NCBI Taxonomy" id="6289"/>
    <lineage>
        <taxon>Eukaryota</taxon>
        <taxon>Metazoa</taxon>
        <taxon>Ecdysozoa</taxon>
        <taxon>Nematoda</taxon>
        <taxon>Chromadorea</taxon>
        <taxon>Rhabditida</taxon>
        <taxon>Rhabditina</taxon>
        <taxon>Rhabditomorpha</taxon>
        <taxon>Strongyloidea</taxon>
        <taxon>Trichostrongylidae</taxon>
        <taxon>Haemonchus</taxon>
    </lineage>
</organism>
<feature type="region of interest" description="Disordered" evidence="1">
    <location>
        <begin position="161"/>
        <end position="431"/>
    </location>
</feature>
<feature type="compositionally biased region" description="Polar residues" evidence="1">
    <location>
        <begin position="1"/>
        <end position="11"/>
    </location>
</feature>
<feature type="region of interest" description="Disordered" evidence="1">
    <location>
        <begin position="654"/>
        <end position="743"/>
    </location>
</feature>
<feature type="compositionally biased region" description="Low complexity" evidence="1">
    <location>
        <begin position="221"/>
        <end position="231"/>
    </location>
</feature>
<feature type="compositionally biased region" description="Low complexity" evidence="1">
    <location>
        <begin position="255"/>
        <end position="268"/>
    </location>
</feature>
<dbReference type="Proteomes" id="UP000025227">
    <property type="component" value="Unplaced"/>
</dbReference>
<feature type="compositionally biased region" description="Polar residues" evidence="1">
    <location>
        <begin position="286"/>
        <end position="314"/>
    </location>
</feature>
<dbReference type="CDD" id="cd22926">
    <property type="entry name" value="HFD_SPT3"/>
    <property type="match status" value="1"/>
</dbReference>
<feature type="compositionally biased region" description="Basic and acidic residues" evidence="1">
    <location>
        <begin position="371"/>
        <end position="389"/>
    </location>
</feature>
<sequence length="1367" mass="155365">CACATYTTTMPYHSPQTSKTSRSSSADKLDSNQPSSSFYVPQPSSHYNVLPPQQPFFKPSTYGQISYEIDDSSTSFHYSYNPRRVMDSNNKPSSKYLEDSPLHGQSNLDASENLFSNAPASVPSNFSYSSEVQEPEPVLSIQSPFHDTVFEPESLLNIPLPPEEASLETEPVITSQSPFIEAQFEPEPLLNIPLPPEEGSIEPEPLLNIPLSPDDDELESRSSVYSPSSSSQAQLEPEPLLNIPLSQDDEELESRSSVSSPISSSHAQSDPEPLLNIPLSHDDAQTELSPSMDTGSPAGETQSDSKSVRNTQSPPDDARFSTPECAPDSVYAHSAPMSTDDQYVRSPSENSDGSNVTLREGCSIVGQPAEKASRKGVEKLRYESPKNPDDSGAIKAFYSGSEEYNSPDNLRLKEPNNGEEVVQLEPEETDGRASMVDRLFAMLQRAEQDSGEETTAMEARSSRTLIKESSRPPHAPVLPQGLQPQFQPQVSQYFGASPFVSAPNPVQNISQYSGHPVSIAYTENLYHPSQLVGLSYPQTVFPSTSSQYLPQHVPLEITVGQPAQVPMRPAPDPPMFYNAPLPISQGPPLRLLPQFLPPRQTSTMNTFPTAVSMALQQPYQSSQGSWAMNLCEPRPNVGGFEQAPRNFGEFRPMASSVRENEESSISASSISLEKSYGSSVSSSGSEYETSIDLESASVIRISPPKTAEEPRQKGPPFEQKGPTRTKEIGPVPPVPPPSPEKVRSNIYDISEPLSIAEQLERETERLEDISIREVANYDRQMEVEELRKRMCERFQRIYPNLFSKEINDEDVPGRRTDDEEGDFDDGDPKDGQVIRNGIQLTTRYLALWFPDKKEREEMIPWNIMRKVKPIRLCFLDNRIGHGEYEEFNMGEFVNITGHMMFTYGDGPEALDESRLYVLDIVRQQMNMLLRRVWHIMMQNHQRNVFTYVNIFGLYKNHPIRLRRLIRYLVEQNRKRHMLYRVMVDQGRRRGQNYFENRMDINETGSTEVLCLRKRAPHIYYALIEAGFQDKLEFLCEERNIKDCDPALAKIKMFLKKRNRHLSAEHKELLEYARRVSYCSRTGRLSAFRAHRFHEFLGFPDLQTDLIYILDFMAREIVMEVTYRASRAREEEREKLRLAPDFTKHLISREKEAAENLDICFYEEGLRSSKGWRDNQDILFGEEEQPVTLSYGKNPWKWESDKDYNKRELAERREHEKDGPWPSRFAYVSSAELFEEHKKVLKGEYWDSCPEDLTKKAIAFANTYAAARELNIKLPEPQVPTKWKQQNEESNKKEQERLKKLLEPNRLDDLQKRLTDQLVEMMAENNIEDTTPAMETDASTSIERMTKLISAAVRKHQQIGLAQSGGDL</sequence>
<feature type="compositionally biased region" description="Low complexity" evidence="1">
    <location>
        <begin position="14"/>
        <end position="24"/>
    </location>
</feature>
<dbReference type="OrthoDB" id="5818831at2759"/>
<evidence type="ECO:0000313" key="2">
    <source>
        <dbReference type="Proteomes" id="UP000025227"/>
    </source>
</evidence>
<protein>
    <submittedName>
        <fullName evidence="3">SH3 domain-containing protein</fullName>
    </submittedName>
</protein>
<feature type="compositionally biased region" description="Low complexity" evidence="1">
    <location>
        <begin position="663"/>
        <end position="690"/>
    </location>
</feature>
<feature type="compositionally biased region" description="Polar residues" evidence="1">
    <location>
        <begin position="336"/>
        <end position="357"/>
    </location>
</feature>
<feature type="compositionally biased region" description="Basic and acidic residues" evidence="1">
    <location>
        <begin position="1284"/>
        <end position="1295"/>
    </location>
</feature>
<feature type="compositionally biased region" description="Polar residues" evidence="1">
    <location>
        <begin position="31"/>
        <end position="44"/>
    </location>
</feature>
<feature type="region of interest" description="Disordered" evidence="1">
    <location>
        <begin position="1276"/>
        <end position="1295"/>
    </location>
</feature>